<dbReference type="Pfam" id="PF00672">
    <property type="entry name" value="HAMP"/>
    <property type="match status" value="1"/>
</dbReference>
<dbReference type="Proteomes" id="UP001500467">
    <property type="component" value="Unassembled WGS sequence"/>
</dbReference>
<feature type="transmembrane region" description="Helical" evidence="8">
    <location>
        <begin position="224"/>
        <end position="243"/>
    </location>
</feature>
<dbReference type="SMART" id="SM00044">
    <property type="entry name" value="CYCc"/>
    <property type="match status" value="1"/>
</dbReference>
<dbReference type="PANTHER" id="PTHR43081">
    <property type="entry name" value="ADENYLATE CYCLASE, TERMINAL-DIFFERENTIATION SPECIFIC-RELATED"/>
    <property type="match status" value="1"/>
</dbReference>
<evidence type="ECO:0000256" key="5">
    <source>
        <dbReference type="ARBA" id="ARBA00022989"/>
    </source>
</evidence>
<dbReference type="PROSITE" id="PS50885">
    <property type="entry name" value="HAMP"/>
    <property type="match status" value="1"/>
</dbReference>
<gene>
    <name evidence="11" type="ORF">GCM10009675_39860</name>
</gene>
<feature type="transmembrane region" description="Helical" evidence="8">
    <location>
        <begin position="118"/>
        <end position="139"/>
    </location>
</feature>
<evidence type="ECO:0000256" key="6">
    <source>
        <dbReference type="ARBA" id="ARBA00023136"/>
    </source>
</evidence>
<comment type="subcellular location">
    <subcellularLocation>
        <location evidence="1">Cell membrane</location>
        <topology evidence="1">Multi-pass membrane protein</topology>
    </subcellularLocation>
</comment>
<feature type="transmembrane region" description="Helical" evidence="8">
    <location>
        <begin position="188"/>
        <end position="212"/>
    </location>
</feature>
<feature type="compositionally biased region" description="Low complexity" evidence="7">
    <location>
        <begin position="519"/>
        <end position="566"/>
    </location>
</feature>
<comment type="caution">
    <text evidence="11">The sequence shown here is derived from an EMBL/GenBank/DDBJ whole genome shotgun (WGS) entry which is preliminary data.</text>
</comment>
<keyword evidence="5 8" id="KW-1133">Transmembrane helix</keyword>
<feature type="region of interest" description="Disordered" evidence="7">
    <location>
        <begin position="483"/>
        <end position="572"/>
    </location>
</feature>
<sequence>MRLTIGRVPRPRLPQRLRPVLRTSLGLAALGFCSSFFGAGVVFLVLLLQGVPEGAQGTEWIIAVVAAGYVLLSVLVGTTWAVFLQRRTVVWFVLGRTPTRDEARRALRLPLHLAKVSGTLWLGGVVVVGTLTTVFGTWFDAMGVALAIALGGIATVGLNYLATEWVARPLLATALRSVPPGESLATTVLARLVVTWLLASGAPMIGVLILVLPPDFGGDPQYSLVTLSILGLLLGAAATFLLARSVASPLHRLRDALGEIARGRRDVAVGVDDASEIGMLQASVNDLTTGLREQERMRDLFGRHVGDEVARHALEHGASMSGDVRVVTALFVDVVDSTSLAAELAPDEVARKLNGLFAAVVDAVSTHGGLVNKFQGDAAMCIFGAPARHADPATSALATARAIRDAVTASGELDLGIGVATGPAFAGQLGTATRFEYTVIGDAVNEAARLTEHAKHAEGRILASRAALDAALDAERGRWHTHETYQLRGRAEPTETWSTPPSGAASPTDPSARHDPDSESTAEPAAESTAGQAVAPDAEAAAEATSAAVPETDAAPAEDTTAAEDTAPAERG</sequence>
<accession>A0ABP4G4V7</accession>
<dbReference type="CDD" id="cd07302">
    <property type="entry name" value="CHD"/>
    <property type="match status" value="1"/>
</dbReference>
<dbReference type="InterPro" id="IPR050697">
    <property type="entry name" value="Adenylyl/Guanylyl_Cyclase_3/4"/>
</dbReference>
<feature type="domain" description="Guanylate cyclase" evidence="9">
    <location>
        <begin position="328"/>
        <end position="451"/>
    </location>
</feature>
<evidence type="ECO:0000256" key="1">
    <source>
        <dbReference type="ARBA" id="ARBA00004651"/>
    </source>
</evidence>
<keyword evidence="4 8" id="KW-0812">Transmembrane</keyword>
<organism evidence="11 12">
    <name type="scientific">Prauserella alba</name>
    <dbReference type="NCBI Taxonomy" id="176898"/>
    <lineage>
        <taxon>Bacteria</taxon>
        <taxon>Bacillati</taxon>
        <taxon>Actinomycetota</taxon>
        <taxon>Actinomycetes</taxon>
        <taxon>Pseudonocardiales</taxon>
        <taxon>Pseudonocardiaceae</taxon>
        <taxon>Prauserella</taxon>
    </lineage>
</organism>
<keyword evidence="6 8" id="KW-0472">Membrane</keyword>
<proteinExistence type="inferred from homology"/>
<evidence type="ECO:0000256" key="2">
    <source>
        <dbReference type="ARBA" id="ARBA00005381"/>
    </source>
</evidence>
<keyword evidence="12" id="KW-1185">Reference proteome</keyword>
<dbReference type="SUPFAM" id="SSF55073">
    <property type="entry name" value="Nucleotide cyclase"/>
    <property type="match status" value="1"/>
</dbReference>
<dbReference type="InterPro" id="IPR029787">
    <property type="entry name" value="Nucleotide_cyclase"/>
</dbReference>
<dbReference type="Gene3D" id="6.10.340.10">
    <property type="match status" value="1"/>
</dbReference>
<keyword evidence="3" id="KW-1003">Cell membrane</keyword>
<feature type="transmembrane region" description="Helical" evidence="8">
    <location>
        <begin position="145"/>
        <end position="167"/>
    </location>
</feature>
<evidence type="ECO:0000256" key="8">
    <source>
        <dbReference type="SAM" id="Phobius"/>
    </source>
</evidence>
<evidence type="ECO:0000256" key="3">
    <source>
        <dbReference type="ARBA" id="ARBA00022475"/>
    </source>
</evidence>
<evidence type="ECO:0000256" key="7">
    <source>
        <dbReference type="SAM" id="MobiDB-lite"/>
    </source>
</evidence>
<dbReference type="CDD" id="cd06225">
    <property type="entry name" value="HAMP"/>
    <property type="match status" value="1"/>
</dbReference>
<dbReference type="InterPro" id="IPR001054">
    <property type="entry name" value="A/G_cyclase"/>
</dbReference>
<evidence type="ECO:0000313" key="12">
    <source>
        <dbReference type="Proteomes" id="UP001500467"/>
    </source>
</evidence>
<dbReference type="SMART" id="SM00304">
    <property type="entry name" value="HAMP"/>
    <property type="match status" value="1"/>
</dbReference>
<feature type="transmembrane region" description="Helical" evidence="8">
    <location>
        <begin position="20"/>
        <end position="48"/>
    </location>
</feature>
<protein>
    <submittedName>
        <fullName evidence="11">Adenylate/guanylate cyclase domain-containing protein</fullName>
    </submittedName>
</protein>
<name>A0ABP4G4V7_9PSEU</name>
<reference evidence="12" key="1">
    <citation type="journal article" date="2019" name="Int. J. Syst. Evol. Microbiol.">
        <title>The Global Catalogue of Microorganisms (GCM) 10K type strain sequencing project: providing services to taxonomists for standard genome sequencing and annotation.</title>
        <authorList>
            <consortium name="The Broad Institute Genomics Platform"/>
            <consortium name="The Broad Institute Genome Sequencing Center for Infectious Disease"/>
            <person name="Wu L."/>
            <person name="Ma J."/>
        </authorList>
    </citation>
    <scope>NUCLEOTIDE SEQUENCE [LARGE SCALE GENOMIC DNA]</scope>
    <source>
        <strain evidence="12">JCM 13022</strain>
    </source>
</reference>
<dbReference type="PROSITE" id="PS50125">
    <property type="entry name" value="GUANYLATE_CYCLASE_2"/>
    <property type="match status" value="1"/>
</dbReference>
<evidence type="ECO:0000313" key="11">
    <source>
        <dbReference type="EMBL" id="GAA1213999.1"/>
    </source>
</evidence>
<evidence type="ECO:0000259" key="9">
    <source>
        <dbReference type="PROSITE" id="PS50125"/>
    </source>
</evidence>
<dbReference type="SUPFAM" id="SSF158472">
    <property type="entry name" value="HAMP domain-like"/>
    <property type="match status" value="1"/>
</dbReference>
<feature type="compositionally biased region" description="Basic and acidic residues" evidence="7">
    <location>
        <begin position="483"/>
        <end position="493"/>
    </location>
</feature>
<feature type="domain" description="HAMP" evidence="10">
    <location>
        <begin position="244"/>
        <end position="296"/>
    </location>
</feature>
<evidence type="ECO:0000259" key="10">
    <source>
        <dbReference type="PROSITE" id="PS50885"/>
    </source>
</evidence>
<dbReference type="InterPro" id="IPR003660">
    <property type="entry name" value="HAMP_dom"/>
</dbReference>
<evidence type="ECO:0000256" key="4">
    <source>
        <dbReference type="ARBA" id="ARBA00022692"/>
    </source>
</evidence>
<dbReference type="Pfam" id="PF00211">
    <property type="entry name" value="Guanylate_cyc"/>
    <property type="match status" value="1"/>
</dbReference>
<dbReference type="PANTHER" id="PTHR43081:SF17">
    <property type="entry name" value="BLL5647 PROTEIN"/>
    <property type="match status" value="1"/>
</dbReference>
<feature type="transmembrane region" description="Helical" evidence="8">
    <location>
        <begin position="60"/>
        <end position="84"/>
    </location>
</feature>
<dbReference type="Gene3D" id="3.30.70.1230">
    <property type="entry name" value="Nucleotide cyclase"/>
    <property type="match status" value="1"/>
</dbReference>
<dbReference type="EMBL" id="BAAALM010000015">
    <property type="protein sequence ID" value="GAA1213999.1"/>
    <property type="molecule type" value="Genomic_DNA"/>
</dbReference>
<comment type="similarity">
    <text evidence="2">Belongs to the adenylyl cyclase class-3 family.</text>
</comment>